<name>A0A381WMP7_9ZZZZ</name>
<dbReference type="EMBL" id="UINC01012156">
    <property type="protein sequence ID" value="SVA53237.1"/>
    <property type="molecule type" value="Genomic_DNA"/>
</dbReference>
<feature type="non-terminal residue" evidence="1">
    <location>
        <position position="335"/>
    </location>
</feature>
<evidence type="ECO:0008006" key="2">
    <source>
        <dbReference type="Google" id="ProtNLM"/>
    </source>
</evidence>
<organism evidence="1">
    <name type="scientific">marine metagenome</name>
    <dbReference type="NCBI Taxonomy" id="408172"/>
    <lineage>
        <taxon>unclassified sequences</taxon>
        <taxon>metagenomes</taxon>
        <taxon>ecological metagenomes</taxon>
    </lineage>
</organism>
<sequence length="335" mass="35680">MKGNVHLKIGDIVKSDEIVASTELPGNVQMLNVANKLNIEPENVPECMLAELDESISKGQIIAESKGIFGMFKNQLKSPIDGTLANVSEITGQAILSEPPIPVEVDAYTSGTITEVEDEEGVTIETEGVLAQGILGIGGENRGILKVVTSSPNDELTVDMINESHKGMILLGGGFINLNTFNHAKKMGVAGIVSGGFDYTDLSKILGYSLGVAITGSEKIGPSLIITEGFGRIGMAERTYALLSSNEGKFASINGSTQIRAGVIRPEILIPDELSNGECIDFKEADLAISEGSLIRVIRVPFFGKVGKVKSLPPELKKMESETMVRVAEIEFEDG</sequence>
<accession>A0A381WMP7</accession>
<reference evidence="1" key="1">
    <citation type="submission" date="2018-05" db="EMBL/GenBank/DDBJ databases">
        <authorList>
            <person name="Lanie J.A."/>
            <person name="Ng W.-L."/>
            <person name="Kazmierczak K.M."/>
            <person name="Andrzejewski T.M."/>
            <person name="Davidsen T.M."/>
            <person name="Wayne K.J."/>
            <person name="Tettelin H."/>
            <person name="Glass J.I."/>
            <person name="Rusch D."/>
            <person name="Podicherti R."/>
            <person name="Tsui H.-C.T."/>
            <person name="Winkler M.E."/>
        </authorList>
    </citation>
    <scope>NUCLEOTIDE SEQUENCE</scope>
</reference>
<dbReference type="AlphaFoldDB" id="A0A381WMP7"/>
<protein>
    <recommendedName>
        <fullName evidence="2">RnfC Barrel sandwich hybrid domain-containing protein</fullName>
    </recommendedName>
</protein>
<gene>
    <name evidence="1" type="ORF">METZ01_LOCUS106091</name>
</gene>
<evidence type="ECO:0000313" key="1">
    <source>
        <dbReference type="EMBL" id="SVA53237.1"/>
    </source>
</evidence>
<proteinExistence type="predicted"/>